<feature type="binding site" evidence="2">
    <location>
        <position position="44"/>
    </location>
    <ligand>
        <name>Mg(2+)</name>
        <dbReference type="ChEBI" id="CHEBI:18420"/>
        <label>1</label>
    </ligand>
</feature>
<dbReference type="HAMAP" id="MF_02128">
    <property type="entry name" value="TMP_kinase"/>
    <property type="match status" value="1"/>
</dbReference>
<dbReference type="PIRSF" id="PIRSF005303">
    <property type="entry name" value="Thiam_monoph_kin"/>
    <property type="match status" value="1"/>
</dbReference>
<evidence type="ECO:0000313" key="6">
    <source>
        <dbReference type="Proteomes" id="UP001205861"/>
    </source>
</evidence>
<keyword evidence="2" id="KW-0479">Metal-binding</keyword>
<feature type="domain" description="PurM-like N-terminal" evidence="3">
    <location>
        <begin position="25"/>
        <end position="134"/>
    </location>
</feature>
<accession>A0ABT2BLK2</accession>
<feature type="binding site" evidence="2">
    <location>
        <position position="212"/>
    </location>
    <ligand>
        <name>ATP</name>
        <dbReference type="ChEBI" id="CHEBI:30616"/>
    </ligand>
</feature>
<feature type="binding site" evidence="2">
    <location>
        <position position="316"/>
    </location>
    <ligand>
        <name>substrate</name>
    </ligand>
</feature>
<keyword evidence="1 2" id="KW-0784">Thiamine biosynthesis</keyword>
<comment type="miscellaneous">
    <text evidence="2">Reaction mechanism of ThiL seems to utilize a direct, inline transfer of the gamma-phosphate of ATP to TMP rather than a phosphorylated enzyme intermediate.</text>
</comment>
<comment type="function">
    <text evidence="2">Catalyzes the ATP-dependent phosphorylation of thiamine-monophosphate (TMP) to form thiamine-pyrophosphate (TPP), the active form of vitamin B1.</text>
</comment>
<dbReference type="InterPro" id="IPR036921">
    <property type="entry name" value="PurM-like_N_sf"/>
</dbReference>
<dbReference type="EC" id="2.7.4.16" evidence="2"/>
<dbReference type="SUPFAM" id="SSF56042">
    <property type="entry name" value="PurM C-terminal domain-like"/>
    <property type="match status" value="1"/>
</dbReference>
<keyword evidence="2" id="KW-0067">ATP-binding</keyword>
<comment type="caution">
    <text evidence="2">Lacks conserved residue(s) required for the propagation of feature annotation.</text>
</comment>
<dbReference type="CDD" id="cd02194">
    <property type="entry name" value="ThiL"/>
    <property type="match status" value="1"/>
</dbReference>
<dbReference type="NCBIfam" id="TIGR01379">
    <property type="entry name" value="thiL"/>
    <property type="match status" value="1"/>
</dbReference>
<evidence type="ECO:0000256" key="1">
    <source>
        <dbReference type="ARBA" id="ARBA00022977"/>
    </source>
</evidence>
<feature type="binding site" evidence="2">
    <location>
        <position position="143"/>
    </location>
    <ligand>
        <name>ATP</name>
        <dbReference type="ChEBI" id="CHEBI:30616"/>
    </ligand>
</feature>
<feature type="binding site" evidence="2">
    <location>
        <position position="72"/>
    </location>
    <ligand>
        <name>Mg(2+)</name>
        <dbReference type="ChEBI" id="CHEBI:18420"/>
        <label>3</label>
    </ligand>
</feature>
<feature type="binding site" evidence="2">
    <location>
        <begin position="118"/>
        <end position="119"/>
    </location>
    <ligand>
        <name>ATP</name>
        <dbReference type="ChEBI" id="CHEBI:30616"/>
    </ligand>
</feature>
<feature type="binding site" evidence="2">
    <location>
        <position position="44"/>
    </location>
    <ligand>
        <name>Mg(2+)</name>
        <dbReference type="ChEBI" id="CHEBI:18420"/>
        <label>2</label>
    </ligand>
</feature>
<evidence type="ECO:0000259" key="4">
    <source>
        <dbReference type="Pfam" id="PF02769"/>
    </source>
</evidence>
<feature type="binding site" evidence="2">
    <location>
        <position position="27"/>
    </location>
    <ligand>
        <name>Mg(2+)</name>
        <dbReference type="ChEBI" id="CHEBI:18420"/>
        <label>4</label>
    </ligand>
</feature>
<feature type="binding site" evidence="2">
    <location>
        <position position="72"/>
    </location>
    <ligand>
        <name>Mg(2+)</name>
        <dbReference type="ChEBI" id="CHEBI:18420"/>
        <label>2</label>
    </ligand>
</feature>
<dbReference type="PANTHER" id="PTHR30270">
    <property type="entry name" value="THIAMINE-MONOPHOSPHATE KINASE"/>
    <property type="match status" value="1"/>
</dbReference>
<dbReference type="Gene3D" id="3.90.650.10">
    <property type="entry name" value="PurM-like C-terminal domain"/>
    <property type="match status" value="1"/>
</dbReference>
<feature type="binding site" evidence="2">
    <location>
        <position position="42"/>
    </location>
    <ligand>
        <name>Mg(2+)</name>
        <dbReference type="ChEBI" id="CHEBI:18420"/>
        <label>4</label>
    </ligand>
</feature>
<dbReference type="Proteomes" id="UP001205861">
    <property type="component" value="Unassembled WGS sequence"/>
</dbReference>
<keyword evidence="2" id="KW-0460">Magnesium</keyword>
<feature type="binding site" evidence="2">
    <location>
        <position position="27"/>
    </location>
    <ligand>
        <name>Mg(2+)</name>
        <dbReference type="ChEBI" id="CHEBI:18420"/>
        <label>3</label>
    </ligand>
</feature>
<keyword evidence="6" id="KW-1185">Reference proteome</keyword>
<feature type="binding site" evidence="2">
    <location>
        <position position="213"/>
    </location>
    <ligand>
        <name>Mg(2+)</name>
        <dbReference type="ChEBI" id="CHEBI:18420"/>
        <label>5</label>
    </ligand>
</feature>
<name>A0ABT2BLK2_9BURK</name>
<feature type="binding site" evidence="2">
    <location>
        <position position="119"/>
    </location>
    <ligand>
        <name>Mg(2+)</name>
        <dbReference type="ChEBI" id="CHEBI:18420"/>
        <label>1</label>
    </ligand>
</feature>
<keyword evidence="2" id="KW-0547">Nucleotide-binding</keyword>
<comment type="pathway">
    <text evidence="2">Cofactor biosynthesis; thiamine diphosphate biosynthesis; thiamine diphosphate from thiamine phosphate: step 1/1.</text>
</comment>
<feature type="binding site" evidence="2">
    <location>
        <position position="72"/>
    </location>
    <ligand>
        <name>Mg(2+)</name>
        <dbReference type="ChEBI" id="CHEBI:18420"/>
        <label>4</label>
    </ligand>
</feature>
<dbReference type="Pfam" id="PF00586">
    <property type="entry name" value="AIRS"/>
    <property type="match status" value="1"/>
</dbReference>
<evidence type="ECO:0000256" key="2">
    <source>
        <dbReference type="HAMAP-Rule" id="MF_02128"/>
    </source>
</evidence>
<keyword evidence="2 5" id="KW-0808">Transferase</keyword>
<dbReference type="EMBL" id="JANUGV010000003">
    <property type="protein sequence ID" value="MCS0609374.1"/>
    <property type="molecule type" value="Genomic_DNA"/>
</dbReference>
<dbReference type="Pfam" id="PF02769">
    <property type="entry name" value="AIRS_C"/>
    <property type="match status" value="1"/>
</dbReference>
<feature type="binding site" evidence="2">
    <location>
        <position position="43"/>
    </location>
    <ligand>
        <name>Mg(2+)</name>
        <dbReference type="ChEBI" id="CHEBI:18420"/>
        <label>1</label>
    </ligand>
</feature>
<feature type="domain" description="PurM-like C-terminal" evidence="4">
    <location>
        <begin position="150"/>
        <end position="302"/>
    </location>
</feature>
<comment type="similarity">
    <text evidence="2">Belongs to the thiamine-monophosphate kinase family.</text>
</comment>
<protein>
    <recommendedName>
        <fullName evidence="2">Thiamine-monophosphate kinase</fullName>
        <shortName evidence="2">TMP kinase</shortName>
        <shortName evidence="2">Thiamine-phosphate kinase</shortName>
        <ecNumber evidence="2">2.7.4.16</ecNumber>
    </recommendedName>
</protein>
<organism evidence="5 6">
    <name type="scientific">Massilia solisilvae</name>
    <dbReference type="NCBI Taxonomy" id="1811225"/>
    <lineage>
        <taxon>Bacteria</taxon>
        <taxon>Pseudomonadati</taxon>
        <taxon>Pseudomonadota</taxon>
        <taxon>Betaproteobacteria</taxon>
        <taxon>Burkholderiales</taxon>
        <taxon>Oxalobacteraceae</taxon>
        <taxon>Telluria group</taxon>
        <taxon>Massilia</taxon>
    </lineage>
</organism>
<feature type="binding site" evidence="2">
    <location>
        <position position="210"/>
    </location>
    <ligand>
        <name>Mg(2+)</name>
        <dbReference type="ChEBI" id="CHEBI:18420"/>
        <label>3</label>
    </ligand>
</feature>
<keyword evidence="2 5" id="KW-0418">Kinase</keyword>
<feature type="binding site" evidence="2">
    <location>
        <position position="51"/>
    </location>
    <ligand>
        <name>substrate</name>
    </ligand>
</feature>
<dbReference type="SUPFAM" id="SSF55326">
    <property type="entry name" value="PurM N-terminal domain-like"/>
    <property type="match status" value="1"/>
</dbReference>
<comment type="caution">
    <text evidence="5">The sequence shown here is derived from an EMBL/GenBank/DDBJ whole genome shotgun (WGS) entry which is preliminary data.</text>
</comment>
<dbReference type="InterPro" id="IPR006283">
    <property type="entry name" value="ThiL-like"/>
</dbReference>
<sequence>MLSEFDLIKQYFTRASGGRAVLGIGDDCALLAPAAGMQLAVSTDMLVEDRHFFAGADARKLGHKSLAVNLSDLAAMGARPLAFTLALSLPQANREWLAGFSEGLFALADAHRCELVGGDTTRGPLNICITVFGEIEPGHALRRDAARADDDIWISGTLGDARLALAAYRHELTLDEGSLAQAATRMHTPVPRVALGRALAQARLAHAALDISDGLVGDLGHILAASRVGATLDLDALPAGAALARQDVALRRRFTAAGGDDYELCFTAAPAQREAIVAAGRATGTPVTRVGRIEAEPGLRMVDANGASLDLGLAGWDHFTS</sequence>
<comment type="catalytic activity">
    <reaction evidence="2">
        <text>thiamine phosphate + ATP = thiamine diphosphate + ADP</text>
        <dbReference type="Rhea" id="RHEA:15913"/>
        <dbReference type="ChEBI" id="CHEBI:30616"/>
        <dbReference type="ChEBI" id="CHEBI:37575"/>
        <dbReference type="ChEBI" id="CHEBI:58937"/>
        <dbReference type="ChEBI" id="CHEBI:456216"/>
        <dbReference type="EC" id="2.7.4.16"/>
    </reaction>
</comment>
<dbReference type="InterPro" id="IPR010918">
    <property type="entry name" value="PurM-like_C_dom"/>
</dbReference>
<evidence type="ECO:0000313" key="5">
    <source>
        <dbReference type="EMBL" id="MCS0609374.1"/>
    </source>
</evidence>
<proteinExistence type="inferred from homology"/>
<dbReference type="GO" id="GO:0009030">
    <property type="term" value="F:thiamine-phosphate kinase activity"/>
    <property type="evidence" value="ECO:0007669"/>
    <property type="project" value="UniProtKB-EC"/>
</dbReference>
<dbReference type="Gene3D" id="3.30.1330.10">
    <property type="entry name" value="PurM-like, N-terminal domain"/>
    <property type="match status" value="1"/>
</dbReference>
<dbReference type="InterPro" id="IPR036676">
    <property type="entry name" value="PurM-like_C_sf"/>
</dbReference>
<feature type="binding site" evidence="2">
    <location>
        <position position="260"/>
    </location>
    <ligand>
        <name>substrate</name>
    </ligand>
</feature>
<dbReference type="InterPro" id="IPR016188">
    <property type="entry name" value="PurM-like_N"/>
</dbReference>
<gene>
    <name evidence="2 5" type="primary">thiL</name>
    <name evidence="5" type="ORF">NX773_14480</name>
</gene>
<evidence type="ECO:0000259" key="3">
    <source>
        <dbReference type="Pfam" id="PF00586"/>
    </source>
</evidence>
<dbReference type="RefSeq" id="WP_258857023.1">
    <property type="nucleotide sequence ID" value="NZ_JANUGV010000003.1"/>
</dbReference>
<reference evidence="5 6" key="1">
    <citation type="submission" date="2022-08" db="EMBL/GenBank/DDBJ databases">
        <title>Reclassification of Massilia species as members of the genera Telluria, Duganella, Pseudoduganella, Mokoshia gen. nov. and Zemynaea gen. nov. using orthogonal and non-orthogonal genome-based approaches.</title>
        <authorList>
            <person name="Bowman J.P."/>
        </authorList>
    </citation>
    <scope>NUCLEOTIDE SEQUENCE [LARGE SCALE GENOMIC DNA]</scope>
    <source>
        <strain evidence="5 6">JCM 31607</strain>
    </source>
</reference>
<dbReference type="PANTHER" id="PTHR30270:SF0">
    <property type="entry name" value="THIAMINE-MONOPHOSPHATE KINASE"/>
    <property type="match status" value="1"/>
</dbReference>